<sequence>MALRPALRPGAPLLRRDATHLQVGTSPGVILPDRPGLLSFLRLLDGARDLQRLGALVRERVPELQDDVSELVSRLMAAGAVVDTSAADPRATHELAVVGDPASGEVVGAIRSILTSAGLHRLDSTEPELLVLVSCGEPPRSAFEQASLWGIDHLPVVIDEDRVRIGPLVTPGRTPGLCCHDLHRADFDPAWPALLHQLGRAAGGASAAGLRATTAHAAAVEVAAATLDHLDGARPLTVGCCLLVGPRHDERTQRPVPFHPRCTCDLLGAA</sequence>
<evidence type="ECO:0000313" key="1">
    <source>
        <dbReference type="EMBL" id="QGG40558.1"/>
    </source>
</evidence>
<accession>A0A5Q2MDB4</accession>
<proteinExistence type="predicted"/>
<dbReference type="EMBL" id="CP045737">
    <property type="protein sequence ID" value="QGG40558.1"/>
    <property type="molecule type" value="Genomic_DNA"/>
</dbReference>
<reference evidence="1 2" key="1">
    <citation type="submission" date="2019-11" db="EMBL/GenBank/DDBJ databases">
        <authorList>
            <person name="Li J."/>
        </authorList>
    </citation>
    <scope>NUCLEOTIDE SEQUENCE [LARGE SCALE GENOMIC DNA]</scope>
    <source>
        <strain evidence="1 2">MF47</strain>
    </source>
</reference>
<gene>
    <name evidence="1" type="ORF">GEV26_03800</name>
</gene>
<evidence type="ECO:0000313" key="2">
    <source>
        <dbReference type="Proteomes" id="UP000392064"/>
    </source>
</evidence>
<organism evidence="1 2">
    <name type="scientific">Aeromicrobium yanjiei</name>
    <dbReference type="NCBI Taxonomy" id="2662028"/>
    <lineage>
        <taxon>Bacteria</taxon>
        <taxon>Bacillati</taxon>
        <taxon>Actinomycetota</taxon>
        <taxon>Actinomycetes</taxon>
        <taxon>Propionibacteriales</taxon>
        <taxon>Nocardioidaceae</taxon>
        <taxon>Aeromicrobium</taxon>
    </lineage>
</organism>
<evidence type="ECO:0008006" key="3">
    <source>
        <dbReference type="Google" id="ProtNLM"/>
    </source>
</evidence>
<protein>
    <recommendedName>
        <fullName evidence="3">TOMM leader peptide-binding protein</fullName>
    </recommendedName>
</protein>
<name>A0A5Q2MDB4_9ACTN</name>
<keyword evidence="2" id="KW-1185">Reference proteome</keyword>
<dbReference type="Proteomes" id="UP000392064">
    <property type="component" value="Chromosome"/>
</dbReference>
<dbReference type="Gene3D" id="3.40.50.720">
    <property type="entry name" value="NAD(P)-binding Rossmann-like Domain"/>
    <property type="match status" value="1"/>
</dbReference>
<dbReference type="AlphaFoldDB" id="A0A5Q2MDB4"/>
<dbReference type="KEGG" id="aef:GEV26_03800"/>
<dbReference type="RefSeq" id="WP_153651829.1">
    <property type="nucleotide sequence ID" value="NZ_CP045737.1"/>
</dbReference>